<evidence type="ECO:0000313" key="2">
    <source>
        <dbReference type="Proteomes" id="UP000293952"/>
    </source>
</evidence>
<comment type="caution">
    <text evidence="1">The sequence shown here is derived from an EMBL/GenBank/DDBJ whole genome shotgun (WGS) entry which is preliminary data.</text>
</comment>
<dbReference type="RefSeq" id="WP_130094823.1">
    <property type="nucleotide sequence ID" value="NZ_SETE01000007.1"/>
</dbReference>
<dbReference type="Proteomes" id="UP000293952">
    <property type="component" value="Unassembled WGS sequence"/>
</dbReference>
<gene>
    <name evidence="1" type="ORF">ERX46_15750</name>
</gene>
<dbReference type="EMBL" id="SETE01000007">
    <property type="protein sequence ID" value="RYM32134.1"/>
    <property type="molecule type" value="Genomic_DNA"/>
</dbReference>
<protein>
    <submittedName>
        <fullName evidence="1">Uncharacterized protein</fullName>
    </submittedName>
</protein>
<organism evidence="1 2">
    <name type="scientific">Brumimicrobium glaciale</name>
    <dbReference type="NCBI Taxonomy" id="200475"/>
    <lineage>
        <taxon>Bacteria</taxon>
        <taxon>Pseudomonadati</taxon>
        <taxon>Bacteroidota</taxon>
        <taxon>Flavobacteriia</taxon>
        <taxon>Flavobacteriales</taxon>
        <taxon>Crocinitomicaceae</taxon>
        <taxon>Brumimicrobium</taxon>
    </lineage>
</organism>
<evidence type="ECO:0000313" key="1">
    <source>
        <dbReference type="EMBL" id="RYM32134.1"/>
    </source>
</evidence>
<name>A0A4Q4KIR2_9FLAO</name>
<dbReference type="OrthoDB" id="678788at2"/>
<reference evidence="1 2" key="1">
    <citation type="submission" date="2019-02" db="EMBL/GenBank/DDBJ databases">
        <title>Genome sequence of the sea-ice species Brumimicrobium glaciale.</title>
        <authorList>
            <person name="Bowman J.P."/>
        </authorList>
    </citation>
    <scope>NUCLEOTIDE SEQUENCE [LARGE SCALE GENOMIC DNA]</scope>
    <source>
        <strain evidence="1 2">IC156</strain>
    </source>
</reference>
<keyword evidence="2" id="KW-1185">Reference proteome</keyword>
<sequence length="128" mass="14699">MKTLNENFAKRLIPLVDKVSDNDPIHSSNEQALFIYFNYGFETTDELYSLMYKIIDIIKAKCLGVYDGNELALDHSDGIMYLYGSSAEKLYNEIKPILEQTSFMKGAKINMRFGPLESRTNEITIQLK</sequence>
<accession>A0A4Q4KIR2</accession>
<dbReference type="AlphaFoldDB" id="A0A4Q4KIR2"/>
<proteinExistence type="predicted"/>